<dbReference type="EMBL" id="JAQNDN010000026">
    <property type="protein sequence ID" value="MDC0674840.1"/>
    <property type="molecule type" value="Genomic_DNA"/>
</dbReference>
<evidence type="ECO:0000313" key="3">
    <source>
        <dbReference type="Proteomes" id="UP001217838"/>
    </source>
</evidence>
<dbReference type="RefSeq" id="WP_272009390.1">
    <property type="nucleotide sequence ID" value="NZ_JAQNDN010000026.1"/>
</dbReference>
<accession>A0ABT5BL16</accession>
<evidence type="ECO:0000259" key="1">
    <source>
        <dbReference type="Pfam" id="PF10686"/>
    </source>
</evidence>
<organism evidence="2 3">
    <name type="scientific">Nannocystis radixulma</name>
    <dbReference type="NCBI Taxonomy" id="2995305"/>
    <lineage>
        <taxon>Bacteria</taxon>
        <taxon>Pseudomonadati</taxon>
        <taxon>Myxococcota</taxon>
        <taxon>Polyangia</taxon>
        <taxon>Nannocystales</taxon>
        <taxon>Nannocystaceae</taxon>
        <taxon>Nannocystis</taxon>
    </lineage>
</organism>
<keyword evidence="3" id="KW-1185">Reference proteome</keyword>
<dbReference type="Proteomes" id="UP001217838">
    <property type="component" value="Unassembled WGS sequence"/>
</dbReference>
<dbReference type="InterPro" id="IPR019627">
    <property type="entry name" value="YAcAr"/>
</dbReference>
<proteinExistence type="predicted"/>
<evidence type="ECO:0000313" key="2">
    <source>
        <dbReference type="EMBL" id="MDC0674840.1"/>
    </source>
</evidence>
<dbReference type="Pfam" id="PF10686">
    <property type="entry name" value="YAcAr"/>
    <property type="match status" value="1"/>
</dbReference>
<gene>
    <name evidence="2" type="ORF">POL58_44230</name>
</gene>
<sequence>MAPEPSPRPLRVIVAGAVAWADADTIARELSRLPTGSTVIHGDSPGADALAGAVAARLGLTVQAMTKSREDRRRFGRGAWKGLNERMLAAGAELVLVFHPAIADSRGSKHLVELALAAGIAVNVIDS</sequence>
<feature type="domain" description="YspA cpYpsA-related SLOG" evidence="1">
    <location>
        <begin position="11"/>
        <end position="63"/>
    </location>
</feature>
<reference evidence="2 3" key="1">
    <citation type="submission" date="2022-11" db="EMBL/GenBank/DDBJ databases">
        <title>Minimal conservation of predation-associated metabolite biosynthetic gene clusters underscores biosynthetic potential of Myxococcota including descriptions for ten novel species: Archangium lansinium sp. nov., Myxococcus landrumus sp. nov., Nannocystis bai.</title>
        <authorList>
            <person name="Ahearne A."/>
            <person name="Stevens C."/>
            <person name="Dowd S."/>
        </authorList>
    </citation>
    <scope>NUCLEOTIDE SEQUENCE [LARGE SCALE GENOMIC DNA]</scope>
    <source>
        <strain evidence="2 3">NCELM</strain>
    </source>
</reference>
<comment type="caution">
    <text evidence="2">The sequence shown here is derived from an EMBL/GenBank/DDBJ whole genome shotgun (WGS) entry which is preliminary data.</text>
</comment>
<protein>
    <submittedName>
        <fullName evidence="2">SLOG family protein</fullName>
    </submittedName>
</protein>
<name>A0ABT5BL16_9BACT</name>